<proteinExistence type="predicted"/>
<dbReference type="SUPFAM" id="SSF56935">
    <property type="entry name" value="Porins"/>
    <property type="match status" value="1"/>
</dbReference>
<protein>
    <recommendedName>
        <fullName evidence="4">TonB-dependent receptor</fullName>
    </recommendedName>
</protein>
<evidence type="ECO:0000256" key="1">
    <source>
        <dbReference type="SAM" id="SignalP"/>
    </source>
</evidence>
<accession>A0A7H0VJ01</accession>
<reference evidence="2 3" key="1">
    <citation type="submission" date="2020-08" db="EMBL/GenBank/DDBJ databases">
        <title>Croceimicrobium hydrocarbonivorans gen. nov., sp. nov., a novel marine bacterium isolated from a bacterial consortium that degrades polyethylene terephthalate.</title>
        <authorList>
            <person name="Liu R."/>
        </authorList>
    </citation>
    <scope>NUCLEOTIDE SEQUENCE [LARGE SCALE GENOMIC DNA]</scope>
    <source>
        <strain evidence="2 3">A20-9</strain>
    </source>
</reference>
<dbReference type="EMBL" id="CP060139">
    <property type="protein sequence ID" value="QNR25699.1"/>
    <property type="molecule type" value="Genomic_DNA"/>
</dbReference>
<dbReference type="AlphaFoldDB" id="A0A7H0VJ01"/>
<evidence type="ECO:0008006" key="4">
    <source>
        <dbReference type="Google" id="ProtNLM"/>
    </source>
</evidence>
<gene>
    <name evidence="2" type="ORF">H4K34_07620</name>
</gene>
<dbReference type="RefSeq" id="WP_210760224.1">
    <property type="nucleotide sequence ID" value="NZ_CP060139.1"/>
</dbReference>
<keyword evidence="3" id="KW-1185">Reference proteome</keyword>
<evidence type="ECO:0000313" key="3">
    <source>
        <dbReference type="Proteomes" id="UP000516305"/>
    </source>
</evidence>
<evidence type="ECO:0000313" key="2">
    <source>
        <dbReference type="EMBL" id="QNR25699.1"/>
    </source>
</evidence>
<keyword evidence="1" id="KW-0732">Signal</keyword>
<organism evidence="2 3">
    <name type="scientific">Croceimicrobium hydrocarbonivorans</name>
    <dbReference type="NCBI Taxonomy" id="2761580"/>
    <lineage>
        <taxon>Bacteria</taxon>
        <taxon>Pseudomonadati</taxon>
        <taxon>Bacteroidota</taxon>
        <taxon>Flavobacteriia</taxon>
        <taxon>Flavobacteriales</taxon>
        <taxon>Owenweeksiaceae</taxon>
        <taxon>Croceimicrobium</taxon>
    </lineage>
</organism>
<dbReference type="InterPro" id="IPR008969">
    <property type="entry name" value="CarboxyPept-like_regulatory"/>
</dbReference>
<dbReference type="SUPFAM" id="SSF49464">
    <property type="entry name" value="Carboxypeptidase regulatory domain-like"/>
    <property type="match status" value="1"/>
</dbReference>
<dbReference type="Proteomes" id="UP000516305">
    <property type="component" value="Chromosome"/>
</dbReference>
<feature type="signal peptide" evidence="1">
    <location>
        <begin position="1"/>
        <end position="18"/>
    </location>
</feature>
<feature type="chain" id="PRO_5028976613" description="TonB-dependent receptor" evidence="1">
    <location>
        <begin position="19"/>
        <end position="894"/>
    </location>
</feature>
<dbReference type="KEGG" id="chyd:H4K34_07620"/>
<sequence length="894" mass="101230">MKFRLMLLGLLMSLGAMAQKVNVRGALIGSDQAGLEMANILVLNPDDSSMVTYGFSNSEGQFRFQLEGNKQYLFKFSYLGYKPQELLVVLNSEDRDLGKIPLEEDSELLQQVEVVEEMPIVVSGDTISYKADAFTTGEEKKLEDVIEKLPGFEIDEDGQVKVEGKTVEKVLVEGKEFFDGDSKVATKNIPADAIDKVQVLRNYEEISPLQGLSSDDRIALNIKLKEGKKNLWFGDAEAKVGDPERYYAHGNAFYYSPKASFNFIGDLNNIGQAAFTARDYFRFSGGFRNLSSRSGFNFNFAQDDLGIPLGLNNRADEVTGRFGAANFSYSPKKNLTLSGFVIGSDNVVSSPYTTSRTYIGLDSIGGGVEQLTTENYQHSTAALAKFSVTYEPSKETYLNYDVFLKVSDQLNTSRLYSSFSDFNFSNNLGTQEAKRPWSIQQNLEFFRNQGENVFAVELQHSRKYQDPRFAMQSQQQPFGQPFVFLDTNMYRLVQTREVLSESLEGRASYYWVLNGNNHFEFNLGTVYNTQDYDNRLAEGEVSDAVEFANPLLQNTVDFSLLDGFGGLHYKTKLGKLTFRPGVNFHYYQVKDFQAGTEDVRDYQVLLPDALLRYEFSSSKGLDLRYNMSAQFNDVNQIMDGVILRSYNSLFTGNDSLDFARVHNVSLFYRDFNLFNFTTLFAGVNYSRSLDPINNAVQYIGLQQVFSPINANGYNENLSGFGSWSKKFKYIRLESRVNLNYSTVNNEVNGRTNVNNTFSKNYSGEIGTNFKKWPNIELQYRYSQNDYSGARSNSVYTNHSPSVEVTAVIASDFVLRADYSYNNYGNPGSTRTVYDFLNASLEYQKQDSKWLFSIQALNLLNTTFIREDALSANLISTTAYNVLPRYLLFGVRYDL</sequence>
<name>A0A7H0VJ01_9FLAO</name>